<dbReference type="EMBL" id="JRWP01000019">
    <property type="protein sequence ID" value="KGY08652.1"/>
    <property type="molecule type" value="Genomic_DNA"/>
</dbReference>
<protein>
    <recommendedName>
        <fullName evidence="3">DUF721 domain-containing protein</fullName>
    </recommendedName>
</protein>
<evidence type="ECO:0000313" key="2">
    <source>
        <dbReference type="Proteomes" id="UP000030451"/>
    </source>
</evidence>
<dbReference type="Pfam" id="PF05258">
    <property type="entry name" value="DciA"/>
    <property type="match status" value="1"/>
</dbReference>
<accession>A0A0A5HSY1</accession>
<dbReference type="AlphaFoldDB" id="A0A0A5HSY1"/>
<organism evidence="1 2">
    <name type="scientific">Photobacterium sp. (strain ATCC 43367)</name>
    <dbReference type="NCBI Taxonomy" id="379097"/>
    <lineage>
        <taxon>Bacteria</taxon>
        <taxon>Pseudomonadati</taxon>
        <taxon>Pseudomonadota</taxon>
        <taxon>Gammaproteobacteria</taxon>
        <taxon>Vibrionales</taxon>
        <taxon>Vibrionaceae</taxon>
        <taxon>Vibrio</taxon>
        <taxon>Vibrio oreintalis group</taxon>
    </lineage>
</organism>
<comment type="caution">
    <text evidence="1">The sequence shown here is derived from an EMBL/GenBank/DDBJ whole genome shotgun (WGS) entry which is preliminary data.</text>
</comment>
<dbReference type="Proteomes" id="UP000030451">
    <property type="component" value="Unassembled WGS sequence"/>
</dbReference>
<dbReference type="InterPro" id="IPR007922">
    <property type="entry name" value="DciA-like"/>
</dbReference>
<evidence type="ECO:0000313" key="1">
    <source>
        <dbReference type="EMBL" id="KGY08652.1"/>
    </source>
</evidence>
<evidence type="ECO:0008006" key="3">
    <source>
        <dbReference type="Google" id="ProtNLM"/>
    </source>
</evidence>
<dbReference type="STRING" id="379097.SE23_11585"/>
<proteinExistence type="predicted"/>
<name>A0A0A5HSY1_PHOS4</name>
<dbReference type="RefSeq" id="WP_038190820.1">
    <property type="nucleotide sequence ID" value="NZ_JRWP01000019.1"/>
</dbReference>
<reference evidence="1 2" key="1">
    <citation type="submission" date="2014-10" db="EMBL/GenBank/DDBJ databases">
        <title>Genome sequencing of Vibrio sinaloensis T08.</title>
        <authorList>
            <person name="Chan K.-G."/>
            <person name="Mohamad N.I."/>
        </authorList>
    </citation>
    <scope>NUCLEOTIDE SEQUENCE [LARGE SCALE GENOMIC DNA]</scope>
    <source>
        <strain evidence="1 2">T08</strain>
    </source>
</reference>
<gene>
    <name evidence="1" type="ORF">NM06_10760</name>
</gene>
<sequence>MRDHRPTLGDEILAESRLSQLQQHAKEIMMINKELKTILPRGTEDHCRVANIRDGQLVIEVASAAIKMKIDYERLSILNQLRSRGFARLMAVSVQINPELYRSRQLSNEEKASKKRDPISETAAQYLAMIADGASPKVKARLESLAKLADKKPE</sequence>
<dbReference type="OrthoDB" id="5767011at2"/>